<dbReference type="InterPro" id="IPR007791">
    <property type="entry name" value="DjlA_N"/>
</dbReference>
<dbReference type="Proteomes" id="UP001231616">
    <property type="component" value="Unassembled WGS sequence"/>
</dbReference>
<feature type="domain" description="Co-chaperone DjlA N-terminal" evidence="1">
    <location>
        <begin position="31"/>
        <end position="145"/>
    </location>
</feature>
<evidence type="ECO:0000313" key="2">
    <source>
        <dbReference type="EMBL" id="MDP4536134.1"/>
    </source>
</evidence>
<organism evidence="2 3">
    <name type="scientific">Alkalimonas collagenimarina</name>
    <dbReference type="NCBI Taxonomy" id="400390"/>
    <lineage>
        <taxon>Bacteria</taxon>
        <taxon>Pseudomonadati</taxon>
        <taxon>Pseudomonadota</taxon>
        <taxon>Gammaproteobacteria</taxon>
        <taxon>Alkalimonas</taxon>
    </lineage>
</organism>
<comment type="caution">
    <text evidence="2">The sequence shown here is derived from an EMBL/GenBank/DDBJ whole genome shotgun (WGS) entry which is preliminary data.</text>
</comment>
<dbReference type="RefSeq" id="WP_305893399.1">
    <property type="nucleotide sequence ID" value="NZ_JAUZVZ010000009.1"/>
</dbReference>
<proteinExistence type="predicted"/>
<evidence type="ECO:0000313" key="3">
    <source>
        <dbReference type="Proteomes" id="UP001231616"/>
    </source>
</evidence>
<gene>
    <name evidence="2" type="ORF">Q3O60_08040</name>
</gene>
<dbReference type="Gene3D" id="1.10.3680.10">
    <property type="entry name" value="TerB-like"/>
    <property type="match status" value="1"/>
</dbReference>
<dbReference type="Pfam" id="PF05099">
    <property type="entry name" value="TerB"/>
    <property type="match status" value="1"/>
</dbReference>
<dbReference type="CDD" id="cd07313">
    <property type="entry name" value="terB_like_2"/>
    <property type="match status" value="1"/>
</dbReference>
<reference evidence="2 3" key="1">
    <citation type="submission" date="2023-08" db="EMBL/GenBank/DDBJ databases">
        <authorList>
            <person name="Joshi A."/>
            <person name="Thite S."/>
        </authorList>
    </citation>
    <scope>NUCLEOTIDE SEQUENCE [LARGE SCALE GENOMIC DNA]</scope>
    <source>
        <strain evidence="2 3">AC40</strain>
    </source>
</reference>
<evidence type="ECO:0000259" key="1">
    <source>
        <dbReference type="Pfam" id="PF05099"/>
    </source>
</evidence>
<accession>A0ABT9GYJ7</accession>
<dbReference type="EMBL" id="JAUZVZ010000009">
    <property type="protein sequence ID" value="MDP4536134.1"/>
    <property type="molecule type" value="Genomic_DNA"/>
</dbReference>
<dbReference type="InterPro" id="IPR029024">
    <property type="entry name" value="TerB-like"/>
</dbReference>
<keyword evidence="3" id="KW-1185">Reference proteome</keyword>
<name>A0ABT9GYJ7_9GAMM</name>
<dbReference type="SUPFAM" id="SSF158682">
    <property type="entry name" value="TerB-like"/>
    <property type="match status" value="1"/>
</dbReference>
<protein>
    <submittedName>
        <fullName evidence="2">TerB family tellurite resistance protein</fullName>
    </submittedName>
</protein>
<sequence>MFQLFKRLLENSETPQTQDCPALRLVDEAQLMSVVLMLEVAAADFQDPSDEHDLVLRYLQDEFKLSASDAEVVFQRAKALSADAVCLHRFTSKMTDYSYPQRLDFIEQLWRIAYHDGELDPHEEAMLRKVADLLFIRHSDFIQCKLAVQPDKA</sequence>